<dbReference type="Proteomes" id="UP000229481">
    <property type="component" value="Unassembled WGS sequence"/>
</dbReference>
<dbReference type="AlphaFoldDB" id="A0A2M7QRE9"/>
<evidence type="ECO:0000313" key="1">
    <source>
        <dbReference type="EMBL" id="PIY74565.1"/>
    </source>
</evidence>
<name>A0A2M7QRE9_9BACT</name>
<sequence>VFGNIGSMIAMRVGAEDAEFLVKQFEPVFDKNDLINIDNFNGYVKLLINGATSLPFNVKFYPPTKGDLELAKSLKQLSRLKYGREKNSVEAEILERGKIATPISG</sequence>
<gene>
    <name evidence="1" type="ORF">COY85_02925</name>
</gene>
<accession>A0A2M7QRE9</accession>
<comment type="caution">
    <text evidence="1">The sequence shown here is derived from an EMBL/GenBank/DDBJ whole genome shotgun (WGS) entry which is preliminary data.</text>
</comment>
<evidence type="ECO:0000313" key="2">
    <source>
        <dbReference type="Proteomes" id="UP000229481"/>
    </source>
</evidence>
<reference evidence="2" key="1">
    <citation type="submission" date="2017-09" db="EMBL/GenBank/DDBJ databases">
        <title>Depth-based differentiation of microbial function through sediment-hosted aquifers and enrichment of novel symbionts in the deep terrestrial subsurface.</title>
        <authorList>
            <person name="Probst A.J."/>
            <person name="Ladd B."/>
            <person name="Jarett J.K."/>
            <person name="Geller-Mcgrath D.E."/>
            <person name="Sieber C.M.K."/>
            <person name="Emerson J.B."/>
            <person name="Anantharaman K."/>
            <person name="Thomas B.C."/>
            <person name="Malmstrom R."/>
            <person name="Stieglmeier M."/>
            <person name="Klingl A."/>
            <person name="Woyke T."/>
            <person name="Ryan C.M."/>
            <person name="Banfield J.F."/>
        </authorList>
    </citation>
    <scope>NUCLEOTIDE SEQUENCE [LARGE SCALE GENOMIC DNA]</scope>
</reference>
<proteinExistence type="predicted"/>
<organism evidence="1 2">
    <name type="scientific">Candidatus Portnoybacteria bacterium CG_4_10_14_0_8_um_filter_40_50</name>
    <dbReference type="NCBI Taxonomy" id="1974800"/>
    <lineage>
        <taxon>Bacteria</taxon>
        <taxon>Candidatus Portnoyibacteriota</taxon>
    </lineage>
</organism>
<dbReference type="EMBL" id="PFLK01000070">
    <property type="protein sequence ID" value="PIY74565.1"/>
    <property type="molecule type" value="Genomic_DNA"/>
</dbReference>
<protein>
    <submittedName>
        <fullName evidence="1">Uncharacterized protein</fullName>
    </submittedName>
</protein>
<feature type="non-terminal residue" evidence="1">
    <location>
        <position position="1"/>
    </location>
</feature>